<organism evidence="2 3">
    <name type="scientific">Jaapia argillacea MUCL 33604</name>
    <dbReference type="NCBI Taxonomy" id="933084"/>
    <lineage>
        <taxon>Eukaryota</taxon>
        <taxon>Fungi</taxon>
        <taxon>Dikarya</taxon>
        <taxon>Basidiomycota</taxon>
        <taxon>Agaricomycotina</taxon>
        <taxon>Agaricomycetes</taxon>
        <taxon>Agaricomycetidae</taxon>
        <taxon>Jaapiales</taxon>
        <taxon>Jaapiaceae</taxon>
        <taxon>Jaapia</taxon>
    </lineage>
</organism>
<gene>
    <name evidence="2" type="ORF">JAAARDRAFT_35359</name>
</gene>
<name>A0A067PSF2_9AGAM</name>
<accession>A0A067PSF2</accession>
<evidence type="ECO:0000313" key="2">
    <source>
        <dbReference type="EMBL" id="KDQ57669.1"/>
    </source>
</evidence>
<dbReference type="Proteomes" id="UP000027265">
    <property type="component" value="Unassembled WGS sequence"/>
</dbReference>
<dbReference type="EMBL" id="KL197719">
    <property type="protein sequence ID" value="KDQ57669.1"/>
    <property type="molecule type" value="Genomic_DNA"/>
</dbReference>
<evidence type="ECO:0000256" key="1">
    <source>
        <dbReference type="SAM" id="MobiDB-lite"/>
    </source>
</evidence>
<feature type="compositionally biased region" description="Polar residues" evidence="1">
    <location>
        <begin position="1"/>
        <end position="20"/>
    </location>
</feature>
<keyword evidence="3" id="KW-1185">Reference proteome</keyword>
<dbReference type="HOGENOM" id="CLU_2250534_0_0_1"/>
<dbReference type="AlphaFoldDB" id="A0A067PSF2"/>
<reference evidence="3" key="1">
    <citation type="journal article" date="2014" name="Proc. Natl. Acad. Sci. U.S.A.">
        <title>Extensive sampling of basidiomycete genomes demonstrates inadequacy of the white-rot/brown-rot paradigm for wood decay fungi.</title>
        <authorList>
            <person name="Riley R."/>
            <person name="Salamov A.A."/>
            <person name="Brown D.W."/>
            <person name="Nagy L.G."/>
            <person name="Floudas D."/>
            <person name="Held B.W."/>
            <person name="Levasseur A."/>
            <person name="Lombard V."/>
            <person name="Morin E."/>
            <person name="Otillar R."/>
            <person name="Lindquist E.A."/>
            <person name="Sun H."/>
            <person name="LaButti K.M."/>
            <person name="Schmutz J."/>
            <person name="Jabbour D."/>
            <person name="Luo H."/>
            <person name="Baker S.E."/>
            <person name="Pisabarro A.G."/>
            <person name="Walton J.D."/>
            <person name="Blanchette R.A."/>
            <person name="Henrissat B."/>
            <person name="Martin F."/>
            <person name="Cullen D."/>
            <person name="Hibbett D.S."/>
            <person name="Grigoriev I.V."/>
        </authorList>
    </citation>
    <scope>NUCLEOTIDE SEQUENCE [LARGE SCALE GENOMIC DNA]</scope>
    <source>
        <strain evidence="3">MUCL 33604</strain>
    </source>
</reference>
<evidence type="ECO:0000313" key="3">
    <source>
        <dbReference type="Proteomes" id="UP000027265"/>
    </source>
</evidence>
<feature type="region of interest" description="Disordered" evidence="1">
    <location>
        <begin position="1"/>
        <end position="41"/>
    </location>
</feature>
<protein>
    <submittedName>
        <fullName evidence="2">Uncharacterized protein</fullName>
    </submittedName>
</protein>
<proteinExistence type="predicted"/>
<sequence length="104" mass="11209">MGSSLSVESPQPTPGASQASLPAVNSPRKPPGLNVDPKEAKRLAKEVEKQKRALALEEEKRRRALAEKAQREQARAVMMKRKEALSLAEADLGGANAPFGHRDA</sequence>
<dbReference type="InParanoid" id="A0A067PSF2"/>